<dbReference type="RefSeq" id="WP_055230556.1">
    <property type="nucleotide sequence ID" value="NZ_CYXM01000005.1"/>
</dbReference>
<proteinExistence type="predicted"/>
<reference evidence="2 3" key="1">
    <citation type="submission" date="2015-09" db="EMBL/GenBank/DDBJ databases">
        <authorList>
            <consortium name="Pathogen Informatics"/>
        </authorList>
    </citation>
    <scope>NUCLEOTIDE SEQUENCE [LARGE SCALE GENOMIC DNA]</scope>
    <source>
        <strain evidence="2 3">2789STDY5834968</strain>
    </source>
</reference>
<evidence type="ECO:0000313" key="3">
    <source>
        <dbReference type="Proteomes" id="UP000095673"/>
    </source>
</evidence>
<gene>
    <name evidence="2" type="ORF">ERS852580_01314</name>
</gene>
<evidence type="ECO:0000256" key="1">
    <source>
        <dbReference type="SAM" id="MobiDB-lite"/>
    </source>
</evidence>
<protein>
    <submittedName>
        <fullName evidence="2">Uncharacterized protein</fullName>
    </submittedName>
</protein>
<name>A0A173SY96_9FIRM</name>
<sequence>MTINGISGANTQAAQIGMNQAMDSYSKNIQNQIANAQKQLQELSSNEEMTLEEKMKKRQEIQQQISDLNMQLRQHQIEQRKEQQSKGASMDDMLGGNRTAAKSGNKGSGLSQASMQAMISADSSMKQAKVQGSVATQMQGRANVLKAEIKQSGSTEAKEAELADLEQKAVNATASQMNTLAEANKAVSEAAAAERTEKKTSDAKEEKEAQAEGKTEKTADSGAIGEKAQDGISGADAQTGNIENVQQDNGAQAQNIQPAQTAVPETPAAQPAVYTHVDVRL</sequence>
<dbReference type="Proteomes" id="UP000095673">
    <property type="component" value="Unassembled WGS sequence"/>
</dbReference>
<feature type="compositionally biased region" description="Basic and acidic residues" evidence="1">
    <location>
        <begin position="192"/>
        <end position="219"/>
    </location>
</feature>
<dbReference type="Pfam" id="PF14282">
    <property type="entry name" value="FlxA"/>
    <property type="match status" value="1"/>
</dbReference>
<feature type="region of interest" description="Disordered" evidence="1">
    <location>
        <begin position="73"/>
        <end position="113"/>
    </location>
</feature>
<accession>A0A173SY96</accession>
<organism evidence="2 3">
    <name type="scientific">Agathobacter rectalis</name>
    <dbReference type="NCBI Taxonomy" id="39491"/>
    <lineage>
        <taxon>Bacteria</taxon>
        <taxon>Bacillati</taxon>
        <taxon>Bacillota</taxon>
        <taxon>Clostridia</taxon>
        <taxon>Lachnospirales</taxon>
        <taxon>Lachnospiraceae</taxon>
        <taxon>Agathobacter</taxon>
    </lineage>
</organism>
<dbReference type="InterPro" id="IPR025577">
    <property type="entry name" value="FlxA"/>
</dbReference>
<dbReference type="OrthoDB" id="9811630at2"/>
<dbReference type="EMBL" id="CYXM01000005">
    <property type="protein sequence ID" value="CUM95664.1"/>
    <property type="molecule type" value="Genomic_DNA"/>
</dbReference>
<evidence type="ECO:0000313" key="2">
    <source>
        <dbReference type="EMBL" id="CUM95664.1"/>
    </source>
</evidence>
<feature type="region of interest" description="Disordered" evidence="1">
    <location>
        <begin position="183"/>
        <end position="281"/>
    </location>
</feature>
<dbReference type="AlphaFoldDB" id="A0A173SY96"/>
<feature type="compositionally biased region" description="Basic and acidic residues" evidence="1">
    <location>
        <begin position="75"/>
        <end position="84"/>
    </location>
</feature>
<feature type="compositionally biased region" description="Polar residues" evidence="1">
    <location>
        <begin position="236"/>
        <end position="260"/>
    </location>
</feature>